<feature type="region of interest" description="Disordered" evidence="1">
    <location>
        <begin position="1"/>
        <end position="30"/>
    </location>
</feature>
<dbReference type="PANTHER" id="PTHR42759:SF1">
    <property type="entry name" value="MAGNESIUM-CHELATASE SUBUNIT CHLD"/>
    <property type="match status" value="1"/>
</dbReference>
<reference evidence="4 5" key="1">
    <citation type="submission" date="2019-02" db="EMBL/GenBank/DDBJ databases">
        <title>Deep-cultivation of Planctomycetes and their phenomic and genomic characterization uncovers novel biology.</title>
        <authorList>
            <person name="Wiegand S."/>
            <person name="Jogler M."/>
            <person name="Boedeker C."/>
            <person name="Pinto D."/>
            <person name="Vollmers J."/>
            <person name="Rivas-Marin E."/>
            <person name="Kohn T."/>
            <person name="Peeters S.H."/>
            <person name="Heuer A."/>
            <person name="Rast P."/>
            <person name="Oberbeckmann S."/>
            <person name="Bunk B."/>
            <person name="Jeske O."/>
            <person name="Meyerdierks A."/>
            <person name="Storesund J.E."/>
            <person name="Kallscheuer N."/>
            <person name="Luecker S."/>
            <person name="Lage O.M."/>
            <person name="Pohl T."/>
            <person name="Merkel B.J."/>
            <person name="Hornburger P."/>
            <person name="Mueller R.-W."/>
            <person name="Bruemmer F."/>
            <person name="Labrenz M."/>
            <person name="Spormann A.M."/>
            <person name="Op den Camp H."/>
            <person name="Overmann J."/>
            <person name="Amann R."/>
            <person name="Jetten M.S.M."/>
            <person name="Mascher T."/>
            <person name="Medema M.H."/>
            <person name="Devos D.P."/>
            <person name="Kaster A.-K."/>
            <person name="Ovreas L."/>
            <person name="Rohde M."/>
            <person name="Galperin M.Y."/>
            <person name="Jogler C."/>
        </authorList>
    </citation>
    <scope>NUCLEOTIDE SEQUENCE [LARGE SCALE GENOMIC DNA]</scope>
    <source>
        <strain evidence="4 5">TBK1r</strain>
    </source>
</reference>
<evidence type="ECO:0000259" key="3">
    <source>
        <dbReference type="Pfam" id="PF17863"/>
    </source>
</evidence>
<protein>
    <submittedName>
        <fullName evidence="4">ATPase family associated with various cellular activities (AAA)</fullName>
    </submittedName>
</protein>
<sequence length="364" mass="39961">MSRTTENLSSPQSTQTPASQTQPSKNGQLLDQVDKLRESRRRLREEVGKVIVGQQDVVDLLLLGLLCRGHVLLHGVPGLGKTLMARTLSSTLDLKFKRVQFTPDLMPSDITGTDVIEEQEGGGGHQLKFVPGPIFTNFLLADEVNRTPPKTQAALLQAMQEHEVSVGNTTYELDPPFFVVATQNPIEMEGTYPLPEAQVDRFMFNIRVRYPTIQEEADIIRGTTGTDTFEPSAVLSAADLLQLQEIVRSVPVSDDVIMYAARLVAATRPRLSDRGATMVGSEVEMVRKYVTYGASPRAGQALVLAGKARAVLEGRYHVDFADIAALAHPVLRHRLVLNFHGRADNVDSDDVIDALLKAVKEDVS</sequence>
<name>A0ABX5Y3V5_9BACT</name>
<dbReference type="SUPFAM" id="SSF52540">
    <property type="entry name" value="P-loop containing nucleoside triphosphate hydrolases"/>
    <property type="match status" value="1"/>
</dbReference>
<evidence type="ECO:0000259" key="2">
    <source>
        <dbReference type="Pfam" id="PF07726"/>
    </source>
</evidence>
<dbReference type="PANTHER" id="PTHR42759">
    <property type="entry name" value="MOXR FAMILY PROTEIN"/>
    <property type="match status" value="1"/>
</dbReference>
<feature type="compositionally biased region" description="Low complexity" evidence="1">
    <location>
        <begin position="9"/>
        <end position="24"/>
    </location>
</feature>
<dbReference type="Pfam" id="PF17863">
    <property type="entry name" value="AAA_lid_2"/>
    <property type="match status" value="1"/>
</dbReference>
<dbReference type="RefSeq" id="WP_145220774.1">
    <property type="nucleotide sequence ID" value="NZ_CP036432.1"/>
</dbReference>
<dbReference type="EMBL" id="CP036432">
    <property type="protein sequence ID" value="QDV88457.1"/>
    <property type="molecule type" value="Genomic_DNA"/>
</dbReference>
<dbReference type="Proteomes" id="UP000318081">
    <property type="component" value="Chromosome"/>
</dbReference>
<dbReference type="InterPro" id="IPR011703">
    <property type="entry name" value="ATPase_AAA-3"/>
</dbReference>
<evidence type="ECO:0000313" key="4">
    <source>
        <dbReference type="EMBL" id="QDV88457.1"/>
    </source>
</evidence>
<evidence type="ECO:0000256" key="1">
    <source>
        <dbReference type="SAM" id="MobiDB-lite"/>
    </source>
</evidence>
<dbReference type="InterPro" id="IPR041628">
    <property type="entry name" value="ChlI/MoxR_AAA_lid"/>
</dbReference>
<dbReference type="Gene3D" id="3.40.50.300">
    <property type="entry name" value="P-loop containing nucleotide triphosphate hydrolases"/>
    <property type="match status" value="1"/>
</dbReference>
<dbReference type="CDD" id="cd00009">
    <property type="entry name" value="AAA"/>
    <property type="match status" value="1"/>
</dbReference>
<feature type="domain" description="ATPase AAA-3" evidence="2">
    <location>
        <begin position="70"/>
        <end position="204"/>
    </location>
</feature>
<dbReference type="Gene3D" id="1.10.8.80">
    <property type="entry name" value="Magnesium chelatase subunit I, C-Terminal domain"/>
    <property type="match status" value="1"/>
</dbReference>
<dbReference type="PIRSF" id="PIRSF002849">
    <property type="entry name" value="AAA_ATPase_chaperone_MoxR_prd"/>
    <property type="match status" value="1"/>
</dbReference>
<feature type="domain" description="ChlI/MoxR AAA lid" evidence="3">
    <location>
        <begin position="286"/>
        <end position="353"/>
    </location>
</feature>
<organism evidence="4 5">
    <name type="scientific">Stieleria magnilauensis</name>
    <dbReference type="NCBI Taxonomy" id="2527963"/>
    <lineage>
        <taxon>Bacteria</taxon>
        <taxon>Pseudomonadati</taxon>
        <taxon>Planctomycetota</taxon>
        <taxon>Planctomycetia</taxon>
        <taxon>Pirellulales</taxon>
        <taxon>Pirellulaceae</taxon>
        <taxon>Stieleria</taxon>
    </lineage>
</organism>
<dbReference type="InterPro" id="IPR050764">
    <property type="entry name" value="CbbQ/NirQ/NorQ/GpvN"/>
</dbReference>
<proteinExistence type="predicted"/>
<accession>A0ABX5Y3V5</accession>
<dbReference type="InterPro" id="IPR027417">
    <property type="entry name" value="P-loop_NTPase"/>
</dbReference>
<evidence type="ECO:0000313" key="5">
    <source>
        <dbReference type="Proteomes" id="UP000318081"/>
    </source>
</evidence>
<gene>
    <name evidence="4" type="ORF">TBK1r_74900</name>
</gene>
<keyword evidence="5" id="KW-1185">Reference proteome</keyword>
<dbReference type="Pfam" id="PF07726">
    <property type="entry name" value="AAA_3"/>
    <property type="match status" value="1"/>
</dbReference>